<reference evidence="8 9" key="1">
    <citation type="submission" date="2019-12" db="EMBL/GenBank/DDBJ databases">
        <title>Maritimibacter sp. nov. sp. isolated from sea sand.</title>
        <authorList>
            <person name="Kim J."/>
            <person name="Jeong S.E."/>
            <person name="Jung H.S."/>
            <person name="Jeon C.O."/>
        </authorList>
    </citation>
    <scope>NUCLEOTIDE SEQUENCE [LARGE SCALE GENOMIC DNA]</scope>
    <source>
        <strain evidence="8 9">DP07</strain>
    </source>
</reference>
<dbReference type="PRINTS" id="PR00839">
    <property type="entry name" value="V8PROTEASE"/>
</dbReference>
<keyword evidence="3 6" id="KW-0732">Signal</keyword>
<feature type="signal peptide" evidence="6">
    <location>
        <begin position="1"/>
        <end position="19"/>
    </location>
</feature>
<evidence type="ECO:0000256" key="1">
    <source>
        <dbReference type="ARBA" id="ARBA00008764"/>
    </source>
</evidence>
<comment type="caution">
    <text evidence="8">The sequence shown here is derived from an EMBL/GenBank/DDBJ whole genome shotgun (WGS) entry which is preliminary data.</text>
</comment>
<dbReference type="InterPro" id="IPR009003">
    <property type="entry name" value="Peptidase_S1_PA"/>
</dbReference>
<dbReference type="Gene3D" id="2.40.10.10">
    <property type="entry name" value="Trypsin-like serine proteases"/>
    <property type="match status" value="2"/>
</dbReference>
<sequence>MKRRLAAILFAILGSAATADPSGLRAFVTGDDSRGWDAVGRLDIANEAFCTGALISETLVLTAAHCLFDSETGERYPDDAIEFRAGWRNGRAAAYRAVRRSVVNPAYDFGGANRPARVAADLALLELATPVRKSTVVPFGTGARPRKGGEVSVVSYGRDRAAAASIQERCKVLARQQGALVLNCTVEHGSSGSPIFVIEDGVPRIVSVISAKAHLRDLPVSLGTTLDDTLERLKAELALSDGYFTPVRGSLPSVAPRSGGAAGSAKFVRPSGS</sequence>
<name>A0A845LX77_9RHOB</name>
<gene>
    <name evidence="8" type="ORF">GQE99_05125</name>
</gene>
<evidence type="ECO:0000256" key="3">
    <source>
        <dbReference type="ARBA" id="ARBA00022729"/>
    </source>
</evidence>
<dbReference type="EC" id="3.4.21.-" evidence="6"/>
<dbReference type="SUPFAM" id="SSF50494">
    <property type="entry name" value="Trypsin-like serine proteases"/>
    <property type="match status" value="1"/>
</dbReference>
<dbReference type="SMART" id="SM00020">
    <property type="entry name" value="Tryp_SPc"/>
    <property type="match status" value="1"/>
</dbReference>
<accession>A0A845LX77</accession>
<evidence type="ECO:0000259" key="7">
    <source>
        <dbReference type="PROSITE" id="PS50240"/>
    </source>
</evidence>
<dbReference type="EMBL" id="WTUX01000010">
    <property type="protein sequence ID" value="MZR12395.1"/>
    <property type="molecule type" value="Genomic_DNA"/>
</dbReference>
<protein>
    <recommendedName>
        <fullName evidence="6">Serine protease</fullName>
        <ecNumber evidence="6">3.4.21.-</ecNumber>
    </recommendedName>
</protein>
<dbReference type="Pfam" id="PF13365">
    <property type="entry name" value="Trypsin_2"/>
    <property type="match status" value="1"/>
</dbReference>
<evidence type="ECO:0000313" key="8">
    <source>
        <dbReference type="EMBL" id="MZR12395.1"/>
    </source>
</evidence>
<dbReference type="Proteomes" id="UP000467322">
    <property type="component" value="Unassembled WGS sequence"/>
</dbReference>
<dbReference type="InterPro" id="IPR043504">
    <property type="entry name" value="Peptidase_S1_PA_chymotrypsin"/>
</dbReference>
<dbReference type="PANTHER" id="PTHR15462">
    <property type="entry name" value="SERINE PROTEASE"/>
    <property type="match status" value="1"/>
</dbReference>
<dbReference type="InterPro" id="IPR001254">
    <property type="entry name" value="Trypsin_dom"/>
</dbReference>
<feature type="chain" id="PRO_5033110945" description="Serine protease" evidence="6">
    <location>
        <begin position="20"/>
        <end position="273"/>
    </location>
</feature>
<evidence type="ECO:0000256" key="6">
    <source>
        <dbReference type="RuleBase" id="RU004296"/>
    </source>
</evidence>
<keyword evidence="4 6" id="KW-0378">Hydrolase</keyword>
<evidence type="ECO:0000256" key="2">
    <source>
        <dbReference type="ARBA" id="ARBA00022670"/>
    </source>
</evidence>
<dbReference type="PROSITE" id="PS00134">
    <property type="entry name" value="TRYPSIN_HIS"/>
    <property type="match status" value="1"/>
</dbReference>
<evidence type="ECO:0000256" key="4">
    <source>
        <dbReference type="ARBA" id="ARBA00022801"/>
    </source>
</evidence>
<dbReference type="InterPro" id="IPR018114">
    <property type="entry name" value="TRYPSIN_HIS"/>
</dbReference>
<keyword evidence="2 6" id="KW-0645">Protease</keyword>
<proteinExistence type="inferred from homology"/>
<evidence type="ECO:0000313" key="9">
    <source>
        <dbReference type="Proteomes" id="UP000467322"/>
    </source>
</evidence>
<dbReference type="InterPro" id="IPR050966">
    <property type="entry name" value="Glutamyl_endopeptidase"/>
</dbReference>
<dbReference type="PANTHER" id="PTHR15462:SF8">
    <property type="entry name" value="SERINE PROTEASE"/>
    <property type="match status" value="1"/>
</dbReference>
<dbReference type="PROSITE" id="PS50240">
    <property type="entry name" value="TRYPSIN_DOM"/>
    <property type="match status" value="1"/>
</dbReference>
<comment type="similarity">
    <text evidence="1 6">Belongs to the peptidase S1B family.</text>
</comment>
<dbReference type="RefSeq" id="WP_161350518.1">
    <property type="nucleotide sequence ID" value="NZ_WTUX01000010.1"/>
</dbReference>
<keyword evidence="5 6" id="KW-0720">Serine protease</keyword>
<dbReference type="InterPro" id="IPR008256">
    <property type="entry name" value="Peptidase_S1B"/>
</dbReference>
<dbReference type="AlphaFoldDB" id="A0A845LX77"/>
<dbReference type="GO" id="GO:0006508">
    <property type="term" value="P:proteolysis"/>
    <property type="evidence" value="ECO:0007669"/>
    <property type="project" value="UniProtKB-KW"/>
</dbReference>
<organism evidence="8 9">
    <name type="scientific">Maritimibacter harenae</name>
    <dbReference type="NCBI Taxonomy" id="2606218"/>
    <lineage>
        <taxon>Bacteria</taxon>
        <taxon>Pseudomonadati</taxon>
        <taxon>Pseudomonadota</taxon>
        <taxon>Alphaproteobacteria</taxon>
        <taxon>Rhodobacterales</taxon>
        <taxon>Roseobacteraceae</taxon>
        <taxon>Maritimibacter</taxon>
    </lineage>
</organism>
<keyword evidence="9" id="KW-1185">Reference proteome</keyword>
<feature type="domain" description="Peptidase S1" evidence="7">
    <location>
        <begin position="12"/>
        <end position="252"/>
    </location>
</feature>
<evidence type="ECO:0000256" key="5">
    <source>
        <dbReference type="ARBA" id="ARBA00022825"/>
    </source>
</evidence>
<dbReference type="GO" id="GO:0004252">
    <property type="term" value="F:serine-type endopeptidase activity"/>
    <property type="evidence" value="ECO:0007669"/>
    <property type="project" value="InterPro"/>
</dbReference>